<organism evidence="2 3">
    <name type="scientific">Eubacterium ruminantium</name>
    <dbReference type="NCBI Taxonomy" id="42322"/>
    <lineage>
        <taxon>Bacteria</taxon>
        <taxon>Bacillati</taxon>
        <taxon>Bacillota</taxon>
        <taxon>Clostridia</taxon>
        <taxon>Eubacteriales</taxon>
        <taxon>Eubacteriaceae</taxon>
        <taxon>Eubacterium</taxon>
    </lineage>
</organism>
<dbReference type="InterPro" id="IPR036465">
    <property type="entry name" value="vWFA_dom_sf"/>
</dbReference>
<keyword evidence="1" id="KW-1133">Transmembrane helix</keyword>
<dbReference type="Proteomes" id="UP000189857">
    <property type="component" value="Unassembled WGS sequence"/>
</dbReference>
<evidence type="ECO:0008006" key="4">
    <source>
        <dbReference type="Google" id="ProtNLM"/>
    </source>
</evidence>
<accession>A0A1T4L9Y7</accession>
<feature type="transmembrane region" description="Helical" evidence="1">
    <location>
        <begin position="58"/>
        <end position="80"/>
    </location>
</feature>
<keyword evidence="1" id="KW-0812">Transmembrane</keyword>
<keyword evidence="1" id="KW-0472">Membrane</keyword>
<feature type="transmembrane region" description="Helical" evidence="1">
    <location>
        <begin position="6"/>
        <end position="26"/>
    </location>
</feature>
<dbReference type="AlphaFoldDB" id="A0A1T4L9Y7"/>
<feature type="transmembrane region" description="Helical" evidence="1">
    <location>
        <begin position="345"/>
        <end position="366"/>
    </location>
</feature>
<protein>
    <recommendedName>
        <fullName evidence="4">von Willebrand factor type A domain-containing protein</fullName>
    </recommendedName>
</protein>
<name>A0A1T4L9Y7_9FIRM</name>
<dbReference type="Gene3D" id="3.40.50.410">
    <property type="entry name" value="von Willebrand factor, type A domain"/>
    <property type="match status" value="1"/>
</dbReference>
<evidence type="ECO:0000313" key="3">
    <source>
        <dbReference type="Proteomes" id="UP000189857"/>
    </source>
</evidence>
<keyword evidence="3" id="KW-1185">Reference proteome</keyword>
<reference evidence="2 3" key="1">
    <citation type="submission" date="2017-02" db="EMBL/GenBank/DDBJ databases">
        <authorList>
            <person name="Peterson S.W."/>
        </authorList>
    </citation>
    <scope>NUCLEOTIDE SEQUENCE [LARGE SCALE GENOMIC DNA]</scope>
    <source>
        <strain evidence="2 3">ATCC 17233</strain>
    </source>
</reference>
<evidence type="ECO:0000256" key="1">
    <source>
        <dbReference type="SAM" id="Phobius"/>
    </source>
</evidence>
<proteinExistence type="predicted"/>
<sequence length="367" mass="42064">MELKYPIILKIGIPALVIAGVLFHLIKRKVAFRGGIRAANTEFVRELPEYRSYHIKQIALRCILEVAIFTSIIASLILIARPVKTETVSNGTKKRDIYLNLDVSYSICYLNYDLVDNLEDVVRSLDGDRFGISIYNTSTVLYVPMTDDYDFIIRKLEELKRYFQLQKEYMAYYPEFNVPKDELEHFYEVSEELDYLGAGTLIDNMRKGSSLIGEGLASCLYSFPHIEDENRTRIIIMSTDNAQEERAKPIVELDEACKLCGKNKVTVFGIFPNEDDFTQASNDYYYDYDYDKLANQMKKAVESTGGRFYKQSKTMSVKDIVKDIQQQKVMEVNEITIKKLVDKPVIPAVILIISIIIIIIVGAVILI</sequence>
<evidence type="ECO:0000313" key="2">
    <source>
        <dbReference type="EMBL" id="SJZ51413.1"/>
    </source>
</evidence>
<dbReference type="EMBL" id="FUXA01000005">
    <property type="protein sequence ID" value="SJZ51413.1"/>
    <property type="molecule type" value="Genomic_DNA"/>
</dbReference>
<dbReference type="SUPFAM" id="SSF53300">
    <property type="entry name" value="vWA-like"/>
    <property type="match status" value="1"/>
</dbReference>
<gene>
    <name evidence="2" type="ORF">SAMN02745110_00751</name>
</gene>